<evidence type="ECO:0000313" key="2">
    <source>
        <dbReference type="Proteomes" id="UP000092024"/>
    </source>
</evidence>
<reference evidence="1 2" key="1">
    <citation type="submission" date="2016-05" db="EMBL/GenBank/DDBJ databases">
        <title>Paenibacillus oryzae. sp. nov., isolated from the rice root.</title>
        <authorList>
            <person name="Zhang J."/>
            <person name="Zhang X."/>
        </authorList>
    </citation>
    <scope>NUCLEOTIDE SEQUENCE [LARGE SCALE GENOMIC DNA]</scope>
    <source>
        <strain evidence="1 2">1DrF-4</strain>
    </source>
</reference>
<dbReference type="Proteomes" id="UP000092024">
    <property type="component" value="Unassembled WGS sequence"/>
</dbReference>
<evidence type="ECO:0008006" key="3">
    <source>
        <dbReference type="Google" id="ProtNLM"/>
    </source>
</evidence>
<dbReference type="STRING" id="1844972.A7K91_05565"/>
<protein>
    <recommendedName>
        <fullName evidence="3">YqzE family protein</fullName>
    </recommendedName>
</protein>
<proteinExistence type="predicted"/>
<dbReference type="AlphaFoldDB" id="A0A1A5YHL0"/>
<gene>
    <name evidence="1" type="ORF">A7K91_05565</name>
</gene>
<dbReference type="EMBL" id="LYPA01000064">
    <property type="protein sequence ID" value="OBR65033.1"/>
    <property type="molecule type" value="Genomic_DNA"/>
</dbReference>
<keyword evidence="2" id="KW-1185">Reference proteome</keyword>
<dbReference type="RefSeq" id="WP_068684312.1">
    <property type="nucleotide sequence ID" value="NZ_LYPA01000064.1"/>
</dbReference>
<sequence>MAKVKGDELVKFMTEQFVSYMETPRDVRKQARTEAKAGREPWLTRWFGWGPLGLMLWWRGRSGRQR</sequence>
<name>A0A1A5YHL0_9BACL</name>
<evidence type="ECO:0000313" key="1">
    <source>
        <dbReference type="EMBL" id="OBR65033.1"/>
    </source>
</evidence>
<dbReference type="Pfam" id="PF14038">
    <property type="entry name" value="YqzE"/>
    <property type="match status" value="1"/>
</dbReference>
<organism evidence="1 2">
    <name type="scientific">Paenibacillus oryzae</name>
    <dbReference type="NCBI Taxonomy" id="1844972"/>
    <lineage>
        <taxon>Bacteria</taxon>
        <taxon>Bacillati</taxon>
        <taxon>Bacillota</taxon>
        <taxon>Bacilli</taxon>
        <taxon>Bacillales</taxon>
        <taxon>Paenibacillaceae</taxon>
        <taxon>Paenibacillus</taxon>
    </lineage>
</organism>
<dbReference type="InterPro" id="IPR025622">
    <property type="entry name" value="YqzE"/>
</dbReference>
<accession>A0A1A5YHL0</accession>
<comment type="caution">
    <text evidence="1">The sequence shown here is derived from an EMBL/GenBank/DDBJ whole genome shotgun (WGS) entry which is preliminary data.</text>
</comment>
<dbReference type="OrthoDB" id="2691835at2"/>